<evidence type="ECO:0000313" key="2">
    <source>
        <dbReference type="EMBL" id="RNA34448.1"/>
    </source>
</evidence>
<dbReference type="Pfam" id="PF00435">
    <property type="entry name" value="Spectrin"/>
    <property type="match status" value="1"/>
</dbReference>
<dbReference type="AlphaFoldDB" id="A0A3M7SFU9"/>
<dbReference type="EMBL" id="REGN01001478">
    <property type="protein sequence ID" value="RNA34448.1"/>
    <property type="molecule type" value="Genomic_DNA"/>
</dbReference>
<dbReference type="SMART" id="SM00150">
    <property type="entry name" value="SPEC"/>
    <property type="match status" value="1"/>
</dbReference>
<organism evidence="2 3">
    <name type="scientific">Brachionus plicatilis</name>
    <name type="common">Marine rotifer</name>
    <name type="synonym">Brachionus muelleri</name>
    <dbReference type="NCBI Taxonomy" id="10195"/>
    <lineage>
        <taxon>Eukaryota</taxon>
        <taxon>Metazoa</taxon>
        <taxon>Spiralia</taxon>
        <taxon>Gnathifera</taxon>
        <taxon>Rotifera</taxon>
        <taxon>Eurotatoria</taxon>
        <taxon>Monogononta</taxon>
        <taxon>Pseudotrocha</taxon>
        <taxon>Ploima</taxon>
        <taxon>Brachionidae</taxon>
        <taxon>Brachionus</taxon>
    </lineage>
</organism>
<protein>
    <submittedName>
        <fullName evidence="2">Spectrin beta brain</fullName>
    </submittedName>
</protein>
<keyword evidence="1" id="KW-0175">Coiled coil</keyword>
<comment type="caution">
    <text evidence="2">The sequence shown here is derived from an EMBL/GenBank/DDBJ whole genome shotgun (WGS) entry which is preliminary data.</text>
</comment>
<dbReference type="SUPFAM" id="SSF46966">
    <property type="entry name" value="Spectrin repeat"/>
    <property type="match status" value="1"/>
</dbReference>
<reference evidence="2 3" key="1">
    <citation type="journal article" date="2018" name="Sci. Rep.">
        <title>Genomic signatures of local adaptation to the degree of environmental predictability in rotifers.</title>
        <authorList>
            <person name="Franch-Gras L."/>
            <person name="Hahn C."/>
            <person name="Garcia-Roger E.M."/>
            <person name="Carmona M.J."/>
            <person name="Serra M."/>
            <person name="Gomez A."/>
        </authorList>
    </citation>
    <scope>NUCLEOTIDE SEQUENCE [LARGE SCALE GENOMIC DNA]</scope>
    <source>
        <strain evidence="2">HYR1</strain>
    </source>
</reference>
<evidence type="ECO:0000256" key="1">
    <source>
        <dbReference type="SAM" id="Coils"/>
    </source>
</evidence>
<accession>A0A3M7SFU9</accession>
<dbReference type="Gene3D" id="1.20.58.60">
    <property type="match status" value="1"/>
</dbReference>
<dbReference type="InterPro" id="IPR002017">
    <property type="entry name" value="Spectrin_repeat"/>
</dbReference>
<dbReference type="Proteomes" id="UP000276133">
    <property type="component" value="Unassembled WGS sequence"/>
</dbReference>
<evidence type="ECO:0000313" key="3">
    <source>
        <dbReference type="Proteomes" id="UP000276133"/>
    </source>
</evidence>
<keyword evidence="3" id="KW-1185">Reference proteome</keyword>
<name>A0A3M7SFU9_BRAPC</name>
<sequence>MKIEKSLQTKQVNMENSVKSQIGSFDNLEQRCSDIIRSKNSNVNQVQQIVEQSCAKSKQLDLDVHLLMRHLEDIDQRILDKISVLRVEERMTENEGKTHRFIGLSDMANELIERKSNESNYQLVQRQISNFIKDIGRQLEEQLELNASQKQKPLHECAQCLEVKESWRQIENWSKQIELWLNSVDVGDSVLAAKSLQTKQVNMENSVKSQIGSFDNLEQRCSDIIRSKNSNVNQVQQIVEQSCAKSKQLSDLCANRRKQLDGSLMYQNLLLNYYDKFPKNVNVSNSREFDQSKEEIEESCPNQIFSESVINLNGSFLSKIKNKAQNVKTIIIMDQNRRVIKRRCLNYKMCGGKGNAHDERKSRHLITAKCPIEKYKDSFQTVDKPDMPFDKSQSKKNITEGYFNACRNSVDVEKDQFKPNDFLSLINSKDVLNTLVVTEKDFFNCNFDFEIESDTDSIKALQDELNVPRVKGTFPKTKYKFLKSLSLDLENNHLKIDESEEKNILNNSKYYSNINFESERLIDILKDENMILKKQLEKQQEAKEENLNSKNKCLLYPKYYIKLKEENCILSRRIFDLDLEIIELKNSETFRQDDISPSQPDENQKKETLELKGKIEILEGQILILTQKNMTLEEDNAIYLNPTMKLVK</sequence>
<gene>
    <name evidence="2" type="ORF">BpHYR1_031735</name>
</gene>
<feature type="coiled-coil region" evidence="1">
    <location>
        <begin position="482"/>
        <end position="553"/>
    </location>
</feature>
<dbReference type="InterPro" id="IPR018159">
    <property type="entry name" value="Spectrin/alpha-actinin"/>
</dbReference>
<proteinExistence type="predicted"/>